<dbReference type="PANTHER" id="PTHR14453:SF102">
    <property type="entry name" value="PROTEIN MONO-ADP-RIBOSYLTRANSFERASE PARP14-LIKE"/>
    <property type="match status" value="1"/>
</dbReference>
<protein>
    <recommendedName>
        <fullName evidence="10">Poly [ADP-ribose] polymerase</fullName>
        <shortName evidence="10">PARP</shortName>
        <ecNumber evidence="10">2.4.2.-</ecNumber>
    </recommendedName>
</protein>
<dbReference type="InterPro" id="IPR052056">
    <property type="entry name" value="Mono-ARTD/PARP"/>
</dbReference>
<evidence type="ECO:0000256" key="4">
    <source>
        <dbReference type="ARBA" id="ARBA00022723"/>
    </source>
</evidence>
<dbReference type="CDD" id="cd01439">
    <property type="entry name" value="TCCD_inducible_PARP_like"/>
    <property type="match status" value="1"/>
</dbReference>
<dbReference type="Pfam" id="PF00643">
    <property type="entry name" value="zf-B_box"/>
    <property type="match status" value="2"/>
</dbReference>
<dbReference type="Pfam" id="PF00644">
    <property type="entry name" value="PARP"/>
    <property type="match status" value="1"/>
</dbReference>
<dbReference type="InterPro" id="IPR013083">
    <property type="entry name" value="Znf_RING/FYVE/PHD"/>
</dbReference>
<dbReference type="EMBL" id="JARQWQ010000070">
    <property type="protein sequence ID" value="KAK2554440.1"/>
    <property type="molecule type" value="Genomic_DNA"/>
</dbReference>
<dbReference type="FunFam" id="3.90.228.10:FF:000008">
    <property type="entry name" value="Poly [ADP-ribose] polymerase"/>
    <property type="match status" value="1"/>
</dbReference>
<organism evidence="15 16">
    <name type="scientific">Acropora cervicornis</name>
    <name type="common">Staghorn coral</name>
    <dbReference type="NCBI Taxonomy" id="6130"/>
    <lineage>
        <taxon>Eukaryota</taxon>
        <taxon>Metazoa</taxon>
        <taxon>Cnidaria</taxon>
        <taxon>Anthozoa</taxon>
        <taxon>Hexacorallia</taxon>
        <taxon>Scleractinia</taxon>
        <taxon>Astrocoeniina</taxon>
        <taxon>Acroporidae</taxon>
        <taxon>Acropora</taxon>
    </lineage>
</organism>
<dbReference type="Proteomes" id="UP001249851">
    <property type="component" value="Unassembled WGS sequence"/>
</dbReference>
<dbReference type="InterPro" id="IPR012317">
    <property type="entry name" value="Poly(ADP-ribose)pol_cat_dom"/>
</dbReference>
<dbReference type="AlphaFoldDB" id="A0AAD9Q4Y7"/>
<evidence type="ECO:0000259" key="14">
    <source>
        <dbReference type="PROSITE" id="PS51059"/>
    </source>
</evidence>
<evidence type="ECO:0000256" key="10">
    <source>
        <dbReference type="RuleBase" id="RU362114"/>
    </source>
</evidence>
<dbReference type="Gene3D" id="3.90.228.10">
    <property type="match status" value="1"/>
</dbReference>
<dbReference type="CDD" id="cd19757">
    <property type="entry name" value="Bbox1"/>
    <property type="match status" value="1"/>
</dbReference>
<keyword evidence="5 9" id="KW-0863">Zinc-finger</keyword>
<dbReference type="SUPFAM" id="SSF57850">
    <property type="entry name" value="RING/U-box"/>
    <property type="match status" value="1"/>
</dbReference>
<dbReference type="PROSITE" id="PS50119">
    <property type="entry name" value="ZF_BBOX"/>
    <property type="match status" value="2"/>
</dbReference>
<name>A0AAD9Q4Y7_ACRCE</name>
<dbReference type="SMART" id="SM00336">
    <property type="entry name" value="BBOX"/>
    <property type="match status" value="2"/>
</dbReference>
<comment type="caution">
    <text evidence="15">The sequence shown here is derived from an EMBL/GenBank/DDBJ whole genome shotgun (WGS) entry which is preliminary data.</text>
</comment>
<dbReference type="Gene3D" id="3.30.40.10">
    <property type="entry name" value="Zinc/RING finger domain, C3HC4 (zinc finger)"/>
    <property type="match status" value="1"/>
</dbReference>
<dbReference type="InterPro" id="IPR027370">
    <property type="entry name" value="Znf-RING_euk"/>
</dbReference>
<evidence type="ECO:0000313" key="15">
    <source>
        <dbReference type="EMBL" id="KAK2554440.1"/>
    </source>
</evidence>
<sequence>MCELRHQPLTLEIGPFCKVMASSKSFFDDVKKELECSVCQEQFNDVREPKILKCLHTFCKTCLTAWLSQQQCEGELSCPTCRQITQCFANDIDKLPSNLFCKQLVEIVEAYSGRLGDEDSPHCEICDEQKALKFYCVQCNAFLCEDCAGFHDKGRVFKSHDVKEISNFNSNDVQKYVRRPNICKKHEDEVRYYCEKCNICICRDCDLLEHREHKIISLDHGLDLKKSDITKRIQEVEDVGRRLQVQKENLEKQKTRFDSSVDQSTLEIHRVAEHRINIIRRHEEAMTKELLKRKESFENEFSAKITDVNEKLTDIKSSLEFGRDILERNNLPEILNVEETLGRRFEDFSSSAGFNGPIELNTPAVKYVAADMLLSESELGKFIDAEISSGQDKGMIESQLRGDFSRQGEPYNEIDDEVDQVDNVDAAQTRLTDETSKGPRKLRPMLRPRSDGMSYHEASRSKGNVARRSKAFTDERRDGNLEETDPLPKHWTPQLQDKHGFEQKVHLYQLDPTYDAREYEKVQTAFKKSCPNNNISKIERVQNPSLYAIYAFVKKKMDEGKGSNERSLFHGTLGENCKKINHMGFNRVFHRKNAKVYGNGLYFSLQAAFSARSTYSPPDASGSRYMYLTKVLVGEYTQGRQGLITPPAKDPNDPTDLYDSVVDNVQNPQIFVVFYDCQCYPEYLITFQ</sequence>
<keyword evidence="3 10" id="KW-0808">Transferase</keyword>
<reference evidence="15" key="1">
    <citation type="journal article" date="2023" name="G3 (Bethesda)">
        <title>Whole genome assembly and annotation of the endangered Caribbean coral Acropora cervicornis.</title>
        <authorList>
            <person name="Selwyn J.D."/>
            <person name="Vollmer S.V."/>
        </authorList>
    </citation>
    <scope>NUCLEOTIDE SEQUENCE</scope>
    <source>
        <strain evidence="15">K2</strain>
    </source>
</reference>
<keyword evidence="2 10" id="KW-0328">Glycosyltransferase</keyword>
<dbReference type="InterPro" id="IPR000315">
    <property type="entry name" value="Znf_B-box"/>
</dbReference>
<dbReference type="GO" id="GO:0003714">
    <property type="term" value="F:transcription corepressor activity"/>
    <property type="evidence" value="ECO:0007669"/>
    <property type="project" value="TreeGrafter"/>
</dbReference>
<dbReference type="Gene3D" id="4.10.830.40">
    <property type="match status" value="1"/>
</dbReference>
<dbReference type="GO" id="GO:1990404">
    <property type="term" value="F:NAD+-protein mono-ADP-ribosyltransferase activity"/>
    <property type="evidence" value="ECO:0007669"/>
    <property type="project" value="TreeGrafter"/>
</dbReference>
<feature type="domain" description="PARP catalytic" evidence="14">
    <location>
        <begin position="494"/>
        <end position="688"/>
    </location>
</feature>
<feature type="domain" description="RING-type" evidence="12">
    <location>
        <begin position="36"/>
        <end position="82"/>
    </location>
</feature>
<comment type="subcellular location">
    <subcellularLocation>
        <location evidence="1">Nucleus</location>
    </subcellularLocation>
</comment>
<evidence type="ECO:0000256" key="6">
    <source>
        <dbReference type="ARBA" id="ARBA00022833"/>
    </source>
</evidence>
<dbReference type="InterPro" id="IPR001841">
    <property type="entry name" value="Znf_RING"/>
</dbReference>
<gene>
    <name evidence="15" type="ORF">P5673_024154</name>
</gene>
<dbReference type="EC" id="2.4.2.-" evidence="10"/>
<dbReference type="PANTHER" id="PTHR14453">
    <property type="entry name" value="PARP/ZINC FINGER CCCH TYPE DOMAIN CONTAINING PROTEIN"/>
    <property type="match status" value="1"/>
</dbReference>
<dbReference type="Pfam" id="PF13445">
    <property type="entry name" value="zf-RING_UBOX"/>
    <property type="match status" value="1"/>
</dbReference>
<dbReference type="Gene3D" id="3.30.160.60">
    <property type="entry name" value="Classic Zinc Finger"/>
    <property type="match status" value="1"/>
</dbReference>
<feature type="region of interest" description="Disordered" evidence="11">
    <location>
        <begin position="427"/>
        <end position="494"/>
    </location>
</feature>
<dbReference type="PROSITE" id="PS00518">
    <property type="entry name" value="ZF_RING_1"/>
    <property type="match status" value="1"/>
</dbReference>
<feature type="compositionally biased region" description="Basic and acidic residues" evidence="11">
    <location>
        <begin position="471"/>
        <end position="480"/>
    </location>
</feature>
<evidence type="ECO:0000256" key="7">
    <source>
        <dbReference type="ARBA" id="ARBA00023027"/>
    </source>
</evidence>
<dbReference type="SUPFAM" id="SSF57845">
    <property type="entry name" value="B-box zinc-binding domain"/>
    <property type="match status" value="1"/>
</dbReference>
<dbReference type="GO" id="GO:0003950">
    <property type="term" value="F:NAD+ poly-ADP-ribosyltransferase activity"/>
    <property type="evidence" value="ECO:0007669"/>
    <property type="project" value="UniProtKB-UniRule"/>
</dbReference>
<dbReference type="GO" id="GO:0005634">
    <property type="term" value="C:nucleus"/>
    <property type="evidence" value="ECO:0007669"/>
    <property type="project" value="UniProtKB-SubCell"/>
</dbReference>
<accession>A0AAD9Q4Y7</accession>
<evidence type="ECO:0000313" key="16">
    <source>
        <dbReference type="Proteomes" id="UP001249851"/>
    </source>
</evidence>
<feature type="domain" description="B box-type" evidence="13">
    <location>
        <begin position="118"/>
        <end position="165"/>
    </location>
</feature>
<evidence type="ECO:0000256" key="11">
    <source>
        <dbReference type="SAM" id="MobiDB-lite"/>
    </source>
</evidence>
<keyword evidence="16" id="KW-1185">Reference proteome</keyword>
<reference evidence="15" key="2">
    <citation type="journal article" date="2023" name="Science">
        <title>Genomic signatures of disease resistance in endangered staghorn corals.</title>
        <authorList>
            <person name="Vollmer S.V."/>
            <person name="Selwyn J.D."/>
            <person name="Despard B.A."/>
            <person name="Roesel C.L."/>
        </authorList>
    </citation>
    <scope>NUCLEOTIDE SEQUENCE</scope>
    <source>
        <strain evidence="15">K2</strain>
    </source>
</reference>
<dbReference type="SMART" id="SM00184">
    <property type="entry name" value="RING"/>
    <property type="match status" value="2"/>
</dbReference>
<proteinExistence type="predicted"/>
<dbReference type="GO" id="GO:0010629">
    <property type="term" value="P:negative regulation of gene expression"/>
    <property type="evidence" value="ECO:0007669"/>
    <property type="project" value="TreeGrafter"/>
</dbReference>
<dbReference type="GO" id="GO:0008270">
    <property type="term" value="F:zinc ion binding"/>
    <property type="evidence" value="ECO:0007669"/>
    <property type="project" value="UniProtKB-KW"/>
</dbReference>
<evidence type="ECO:0000259" key="13">
    <source>
        <dbReference type="PROSITE" id="PS50119"/>
    </source>
</evidence>
<keyword evidence="8" id="KW-0539">Nucleus</keyword>
<feature type="domain" description="B box-type" evidence="13">
    <location>
        <begin position="178"/>
        <end position="218"/>
    </location>
</feature>
<dbReference type="GO" id="GO:0070212">
    <property type="term" value="P:protein poly-ADP-ribosylation"/>
    <property type="evidence" value="ECO:0007669"/>
    <property type="project" value="TreeGrafter"/>
</dbReference>
<dbReference type="PROSITE" id="PS50089">
    <property type="entry name" value="ZF_RING_2"/>
    <property type="match status" value="1"/>
</dbReference>
<evidence type="ECO:0000256" key="8">
    <source>
        <dbReference type="ARBA" id="ARBA00023242"/>
    </source>
</evidence>
<keyword evidence="7 10" id="KW-0520">NAD</keyword>
<evidence type="ECO:0000259" key="12">
    <source>
        <dbReference type="PROSITE" id="PS50089"/>
    </source>
</evidence>
<dbReference type="SUPFAM" id="SSF56399">
    <property type="entry name" value="ADP-ribosylation"/>
    <property type="match status" value="1"/>
</dbReference>
<dbReference type="GO" id="GO:0005737">
    <property type="term" value="C:cytoplasm"/>
    <property type="evidence" value="ECO:0007669"/>
    <property type="project" value="TreeGrafter"/>
</dbReference>
<evidence type="ECO:0000256" key="2">
    <source>
        <dbReference type="ARBA" id="ARBA00022676"/>
    </source>
</evidence>
<evidence type="ECO:0000256" key="9">
    <source>
        <dbReference type="PROSITE-ProRule" id="PRU00024"/>
    </source>
</evidence>
<evidence type="ECO:0000256" key="3">
    <source>
        <dbReference type="ARBA" id="ARBA00022679"/>
    </source>
</evidence>
<evidence type="ECO:0000256" key="5">
    <source>
        <dbReference type="ARBA" id="ARBA00022771"/>
    </source>
</evidence>
<evidence type="ECO:0000256" key="1">
    <source>
        <dbReference type="ARBA" id="ARBA00004123"/>
    </source>
</evidence>
<keyword evidence="6" id="KW-0862">Zinc</keyword>
<dbReference type="PROSITE" id="PS51059">
    <property type="entry name" value="PARP_CATALYTIC"/>
    <property type="match status" value="1"/>
</dbReference>
<keyword evidence="4" id="KW-0479">Metal-binding</keyword>
<dbReference type="InterPro" id="IPR017907">
    <property type="entry name" value="Znf_RING_CS"/>
</dbReference>